<feature type="modified residue" description="4-aspartylphosphate" evidence="2">
    <location>
        <position position="57"/>
    </location>
</feature>
<dbReference type="Gene3D" id="3.40.50.2300">
    <property type="match status" value="1"/>
</dbReference>
<dbReference type="EMBL" id="CP036278">
    <property type="protein sequence ID" value="QDU54162.1"/>
    <property type="molecule type" value="Genomic_DNA"/>
</dbReference>
<dbReference type="PANTHER" id="PTHR44591:SF19">
    <property type="entry name" value="TWO-COMPONENT RESPONSE REGULATOR-RELATED"/>
    <property type="match status" value="1"/>
</dbReference>
<dbReference type="SUPFAM" id="SSF52172">
    <property type="entry name" value="CheY-like"/>
    <property type="match status" value="1"/>
</dbReference>
<accession>A0A518AHH0</accession>
<dbReference type="Pfam" id="PF00072">
    <property type="entry name" value="Response_reg"/>
    <property type="match status" value="1"/>
</dbReference>
<evidence type="ECO:0000256" key="1">
    <source>
        <dbReference type="ARBA" id="ARBA00022553"/>
    </source>
</evidence>
<feature type="domain" description="Response regulatory" evidence="3">
    <location>
        <begin position="8"/>
        <end position="123"/>
    </location>
</feature>
<dbReference type="InterPro" id="IPR001789">
    <property type="entry name" value="Sig_transdc_resp-reg_receiver"/>
</dbReference>
<evidence type="ECO:0000259" key="3">
    <source>
        <dbReference type="PROSITE" id="PS50110"/>
    </source>
</evidence>
<dbReference type="OrthoDB" id="9802066at2"/>
<dbReference type="RefSeq" id="WP_145245178.1">
    <property type="nucleotide sequence ID" value="NZ_CP036278.1"/>
</dbReference>
<keyword evidence="5" id="KW-1185">Reference proteome</keyword>
<proteinExistence type="predicted"/>
<dbReference type="CDD" id="cd17569">
    <property type="entry name" value="REC_HupR-like"/>
    <property type="match status" value="1"/>
</dbReference>
<dbReference type="SMART" id="SM00448">
    <property type="entry name" value="REC"/>
    <property type="match status" value="1"/>
</dbReference>
<keyword evidence="1 2" id="KW-0597">Phosphoprotein</keyword>
<dbReference type="PANTHER" id="PTHR44591">
    <property type="entry name" value="STRESS RESPONSE REGULATOR PROTEIN 1"/>
    <property type="match status" value="1"/>
</dbReference>
<dbReference type="InterPro" id="IPR050595">
    <property type="entry name" value="Bact_response_regulator"/>
</dbReference>
<evidence type="ECO:0000256" key="2">
    <source>
        <dbReference type="PROSITE-ProRule" id="PRU00169"/>
    </source>
</evidence>
<gene>
    <name evidence="4" type="primary">hupR1_1</name>
    <name evidence="4" type="ORF">Pan181_03420</name>
</gene>
<dbReference type="KEGG" id="amuc:Pan181_03420"/>
<evidence type="ECO:0000313" key="4">
    <source>
        <dbReference type="EMBL" id="QDU54162.1"/>
    </source>
</evidence>
<dbReference type="GO" id="GO:0000160">
    <property type="term" value="P:phosphorelay signal transduction system"/>
    <property type="evidence" value="ECO:0007669"/>
    <property type="project" value="InterPro"/>
</dbReference>
<dbReference type="Proteomes" id="UP000315750">
    <property type="component" value="Chromosome"/>
</dbReference>
<sequence>MNTPAKPTVLLVDDEPNLLHSLAREWRKQPFVTLTARSAEEAVAVLKAHAVQLVVTDECMVGMRGSELVTWIAEHYPNVIRIVLTGQPSIPAMQTAINHGGVFRYFTKPTSAEALATAILEGLQLPSTSTSTC</sequence>
<organism evidence="4 5">
    <name type="scientific">Aeoliella mucimassa</name>
    <dbReference type="NCBI Taxonomy" id="2527972"/>
    <lineage>
        <taxon>Bacteria</taxon>
        <taxon>Pseudomonadati</taxon>
        <taxon>Planctomycetota</taxon>
        <taxon>Planctomycetia</taxon>
        <taxon>Pirellulales</taxon>
        <taxon>Lacipirellulaceae</taxon>
        <taxon>Aeoliella</taxon>
    </lineage>
</organism>
<name>A0A518AHH0_9BACT</name>
<reference evidence="4 5" key="1">
    <citation type="submission" date="2019-02" db="EMBL/GenBank/DDBJ databases">
        <title>Deep-cultivation of Planctomycetes and their phenomic and genomic characterization uncovers novel biology.</title>
        <authorList>
            <person name="Wiegand S."/>
            <person name="Jogler M."/>
            <person name="Boedeker C."/>
            <person name="Pinto D."/>
            <person name="Vollmers J."/>
            <person name="Rivas-Marin E."/>
            <person name="Kohn T."/>
            <person name="Peeters S.H."/>
            <person name="Heuer A."/>
            <person name="Rast P."/>
            <person name="Oberbeckmann S."/>
            <person name="Bunk B."/>
            <person name="Jeske O."/>
            <person name="Meyerdierks A."/>
            <person name="Storesund J.E."/>
            <person name="Kallscheuer N."/>
            <person name="Luecker S."/>
            <person name="Lage O.M."/>
            <person name="Pohl T."/>
            <person name="Merkel B.J."/>
            <person name="Hornburger P."/>
            <person name="Mueller R.-W."/>
            <person name="Bruemmer F."/>
            <person name="Labrenz M."/>
            <person name="Spormann A.M."/>
            <person name="Op den Camp H."/>
            <person name="Overmann J."/>
            <person name="Amann R."/>
            <person name="Jetten M.S.M."/>
            <person name="Mascher T."/>
            <person name="Medema M.H."/>
            <person name="Devos D.P."/>
            <person name="Kaster A.-K."/>
            <person name="Ovreas L."/>
            <person name="Rohde M."/>
            <person name="Galperin M.Y."/>
            <person name="Jogler C."/>
        </authorList>
    </citation>
    <scope>NUCLEOTIDE SEQUENCE [LARGE SCALE GENOMIC DNA]</scope>
    <source>
        <strain evidence="4 5">Pan181</strain>
    </source>
</reference>
<dbReference type="PROSITE" id="PS50110">
    <property type="entry name" value="RESPONSE_REGULATORY"/>
    <property type="match status" value="1"/>
</dbReference>
<dbReference type="AlphaFoldDB" id="A0A518AHH0"/>
<evidence type="ECO:0000313" key="5">
    <source>
        <dbReference type="Proteomes" id="UP000315750"/>
    </source>
</evidence>
<dbReference type="InterPro" id="IPR011006">
    <property type="entry name" value="CheY-like_superfamily"/>
</dbReference>
<protein>
    <submittedName>
        <fullName evidence="4">Hydrogenase transcriptional regulatory protein hupR1</fullName>
    </submittedName>
</protein>